<evidence type="ECO:0000313" key="1">
    <source>
        <dbReference type="EMBL" id="CAG8857181.1"/>
    </source>
</evidence>
<organism evidence="1 2">
    <name type="scientific">Gigaspora margarita</name>
    <dbReference type="NCBI Taxonomy" id="4874"/>
    <lineage>
        <taxon>Eukaryota</taxon>
        <taxon>Fungi</taxon>
        <taxon>Fungi incertae sedis</taxon>
        <taxon>Mucoromycota</taxon>
        <taxon>Glomeromycotina</taxon>
        <taxon>Glomeromycetes</taxon>
        <taxon>Diversisporales</taxon>
        <taxon>Gigasporaceae</taxon>
        <taxon>Gigaspora</taxon>
    </lineage>
</organism>
<gene>
    <name evidence="1" type="ORF">GMARGA_LOCUS46002</name>
</gene>
<reference evidence="1 2" key="1">
    <citation type="submission" date="2021-06" db="EMBL/GenBank/DDBJ databases">
        <authorList>
            <person name="Kallberg Y."/>
            <person name="Tangrot J."/>
            <person name="Rosling A."/>
        </authorList>
    </citation>
    <scope>NUCLEOTIDE SEQUENCE [LARGE SCALE GENOMIC DNA]</scope>
    <source>
        <strain evidence="1 2">120-4 pot B 10/14</strain>
    </source>
</reference>
<evidence type="ECO:0000313" key="2">
    <source>
        <dbReference type="Proteomes" id="UP000789901"/>
    </source>
</evidence>
<dbReference type="EMBL" id="CAJVQB010168030">
    <property type="protein sequence ID" value="CAG8857181.1"/>
    <property type="molecule type" value="Genomic_DNA"/>
</dbReference>
<feature type="non-terminal residue" evidence="1">
    <location>
        <position position="1"/>
    </location>
</feature>
<proteinExistence type="predicted"/>
<sequence length="44" mass="5228">WPWTNLNKIDLSWKNLKIDDPSKTFITQLIINILETEWAATENI</sequence>
<keyword evidence="2" id="KW-1185">Reference proteome</keyword>
<feature type="non-terminal residue" evidence="1">
    <location>
        <position position="44"/>
    </location>
</feature>
<comment type="caution">
    <text evidence="1">The sequence shown here is derived from an EMBL/GenBank/DDBJ whole genome shotgun (WGS) entry which is preliminary data.</text>
</comment>
<name>A0ABN7XQY5_GIGMA</name>
<protein>
    <submittedName>
        <fullName evidence="1">28176_t:CDS:1</fullName>
    </submittedName>
</protein>
<accession>A0ABN7XQY5</accession>
<dbReference type="Proteomes" id="UP000789901">
    <property type="component" value="Unassembled WGS sequence"/>
</dbReference>